<evidence type="ECO:0000256" key="3">
    <source>
        <dbReference type="ARBA" id="ARBA00023015"/>
    </source>
</evidence>
<dbReference type="Pfam" id="PF03861">
    <property type="entry name" value="ANTAR"/>
    <property type="match status" value="1"/>
</dbReference>
<evidence type="ECO:0000256" key="2">
    <source>
        <dbReference type="ARBA" id="ARBA00022777"/>
    </source>
</evidence>
<evidence type="ECO:0000259" key="5">
    <source>
        <dbReference type="PROSITE" id="PS50921"/>
    </source>
</evidence>
<sequence>MNSLSERMAQAARDLQDDHGDAQATFQSAVEVALTSVEGCDAAGLSFVARKRILETVAATDDMARVADQLQYELGQGPCLDAVWHEQVVLSPSLEHDERWPLWGPRVVEATKAQSIMSFQLFTHQERLGALNLYSRTRDGFDDSAVDEGFAVAAHISIAVSASQEVDHLSKGLTSRTVIGQATGILMERYDLDSVRALSVLTRMSSQGNVKLRKLAEEIVEHRAAGVARREA</sequence>
<dbReference type="SUPFAM" id="SSF52172">
    <property type="entry name" value="CheY-like"/>
    <property type="match status" value="1"/>
</dbReference>
<dbReference type="InterPro" id="IPR012074">
    <property type="entry name" value="GAF_ANTAR"/>
</dbReference>
<keyword evidence="2" id="KW-0418">Kinase</keyword>
<name>A0ABW2MWD5_9ACTN</name>
<dbReference type="PIRSF" id="PIRSF036625">
    <property type="entry name" value="GAF_ANTAR"/>
    <property type="match status" value="1"/>
</dbReference>
<protein>
    <submittedName>
        <fullName evidence="6">GAF and ANTAR domain-containing protein</fullName>
    </submittedName>
</protein>
<proteinExistence type="predicted"/>
<evidence type="ECO:0000256" key="1">
    <source>
        <dbReference type="ARBA" id="ARBA00022679"/>
    </source>
</evidence>
<keyword evidence="7" id="KW-1185">Reference proteome</keyword>
<keyword evidence="1" id="KW-0808">Transferase</keyword>
<dbReference type="EMBL" id="JBHTCH010000002">
    <property type="protein sequence ID" value="MFC7359287.1"/>
    <property type="molecule type" value="Genomic_DNA"/>
</dbReference>
<dbReference type="SMART" id="SM01012">
    <property type="entry name" value="ANTAR"/>
    <property type="match status" value="1"/>
</dbReference>
<keyword evidence="3" id="KW-0805">Transcription regulation</keyword>
<accession>A0ABW2MWD5</accession>
<evidence type="ECO:0000313" key="6">
    <source>
        <dbReference type="EMBL" id="MFC7359287.1"/>
    </source>
</evidence>
<dbReference type="InterPro" id="IPR029016">
    <property type="entry name" value="GAF-like_dom_sf"/>
</dbReference>
<feature type="domain" description="ANTAR" evidence="5">
    <location>
        <begin position="159"/>
        <end position="220"/>
    </location>
</feature>
<evidence type="ECO:0000256" key="4">
    <source>
        <dbReference type="ARBA" id="ARBA00023163"/>
    </source>
</evidence>
<dbReference type="InterPro" id="IPR003018">
    <property type="entry name" value="GAF"/>
</dbReference>
<dbReference type="Gene3D" id="3.30.450.40">
    <property type="match status" value="1"/>
</dbReference>
<dbReference type="SUPFAM" id="SSF55781">
    <property type="entry name" value="GAF domain-like"/>
    <property type="match status" value="1"/>
</dbReference>
<keyword evidence="4" id="KW-0804">Transcription</keyword>
<dbReference type="PROSITE" id="PS50921">
    <property type="entry name" value="ANTAR"/>
    <property type="match status" value="1"/>
</dbReference>
<dbReference type="RefSeq" id="WP_255892763.1">
    <property type="nucleotide sequence ID" value="NZ_JAFMZM010000007.1"/>
</dbReference>
<dbReference type="SMART" id="SM00065">
    <property type="entry name" value="GAF"/>
    <property type="match status" value="1"/>
</dbReference>
<dbReference type="Pfam" id="PF13185">
    <property type="entry name" value="GAF_2"/>
    <property type="match status" value="1"/>
</dbReference>
<dbReference type="Proteomes" id="UP001596524">
    <property type="component" value="Unassembled WGS sequence"/>
</dbReference>
<dbReference type="Gene3D" id="1.10.10.10">
    <property type="entry name" value="Winged helix-like DNA-binding domain superfamily/Winged helix DNA-binding domain"/>
    <property type="match status" value="1"/>
</dbReference>
<gene>
    <name evidence="6" type="ORF">ACFQO6_03320</name>
</gene>
<evidence type="ECO:0000313" key="7">
    <source>
        <dbReference type="Proteomes" id="UP001596524"/>
    </source>
</evidence>
<dbReference type="InterPro" id="IPR005561">
    <property type="entry name" value="ANTAR"/>
</dbReference>
<comment type="caution">
    <text evidence="6">The sequence shown here is derived from an EMBL/GenBank/DDBJ whole genome shotgun (WGS) entry which is preliminary data.</text>
</comment>
<dbReference type="InterPro" id="IPR011006">
    <property type="entry name" value="CheY-like_superfamily"/>
</dbReference>
<organism evidence="6 7">
    <name type="scientific">Nocardioides astragali</name>
    <dbReference type="NCBI Taxonomy" id="1776736"/>
    <lineage>
        <taxon>Bacteria</taxon>
        <taxon>Bacillati</taxon>
        <taxon>Actinomycetota</taxon>
        <taxon>Actinomycetes</taxon>
        <taxon>Propionibacteriales</taxon>
        <taxon>Nocardioidaceae</taxon>
        <taxon>Nocardioides</taxon>
    </lineage>
</organism>
<reference evidence="7" key="1">
    <citation type="journal article" date="2019" name="Int. J. Syst. Evol. Microbiol.">
        <title>The Global Catalogue of Microorganisms (GCM) 10K type strain sequencing project: providing services to taxonomists for standard genome sequencing and annotation.</title>
        <authorList>
            <consortium name="The Broad Institute Genomics Platform"/>
            <consortium name="The Broad Institute Genome Sequencing Center for Infectious Disease"/>
            <person name="Wu L."/>
            <person name="Ma J."/>
        </authorList>
    </citation>
    <scope>NUCLEOTIDE SEQUENCE [LARGE SCALE GENOMIC DNA]</scope>
    <source>
        <strain evidence="7">FCH27</strain>
    </source>
</reference>
<dbReference type="InterPro" id="IPR036388">
    <property type="entry name" value="WH-like_DNA-bd_sf"/>
</dbReference>